<dbReference type="InterPro" id="IPR017871">
    <property type="entry name" value="ABC_transporter-like_CS"/>
</dbReference>
<evidence type="ECO:0000259" key="10">
    <source>
        <dbReference type="PROSITE" id="PS50929"/>
    </source>
</evidence>
<feature type="transmembrane region" description="Helical" evidence="8">
    <location>
        <begin position="258"/>
        <end position="285"/>
    </location>
</feature>
<evidence type="ECO:0000256" key="4">
    <source>
        <dbReference type="ARBA" id="ARBA00022840"/>
    </source>
</evidence>
<dbReference type="InterPro" id="IPR027417">
    <property type="entry name" value="P-loop_NTPase"/>
</dbReference>
<evidence type="ECO:0000256" key="5">
    <source>
        <dbReference type="ARBA" id="ARBA00022989"/>
    </source>
</evidence>
<dbReference type="GO" id="GO:0016887">
    <property type="term" value="F:ATP hydrolysis activity"/>
    <property type="evidence" value="ECO:0007669"/>
    <property type="project" value="InterPro"/>
</dbReference>
<gene>
    <name evidence="11" type="ORF">TCIL3000_11_16840</name>
</gene>
<keyword evidence="2 8" id="KW-0812">Transmembrane</keyword>
<dbReference type="PROSITE" id="PS00211">
    <property type="entry name" value="ABC_TRANSPORTER_1"/>
    <property type="match status" value="1"/>
</dbReference>
<dbReference type="PROSITE" id="PS50929">
    <property type="entry name" value="ABC_TM1F"/>
    <property type="match status" value="1"/>
</dbReference>
<dbReference type="InterPro" id="IPR011527">
    <property type="entry name" value="ABC1_TM_dom"/>
</dbReference>
<dbReference type="InterPro" id="IPR036640">
    <property type="entry name" value="ABC1_TM_sf"/>
</dbReference>
<dbReference type="SUPFAM" id="SSF90123">
    <property type="entry name" value="ABC transporter transmembrane region"/>
    <property type="match status" value="1"/>
</dbReference>
<dbReference type="Pfam" id="PF00005">
    <property type="entry name" value="ABC_tran"/>
    <property type="match status" value="1"/>
</dbReference>
<comment type="subcellular location">
    <subcellularLocation>
        <location evidence="1">Membrane</location>
        <topology evidence="1">Multi-pass membrane protein</topology>
    </subcellularLocation>
</comment>
<dbReference type="VEuPathDB" id="TriTrypDB:TcIL3000.11.16840"/>
<dbReference type="GO" id="GO:0016020">
    <property type="term" value="C:membrane"/>
    <property type="evidence" value="ECO:0007669"/>
    <property type="project" value="UniProtKB-SubCell"/>
</dbReference>
<dbReference type="Gene3D" id="1.20.1560.10">
    <property type="entry name" value="ABC transporter type 1, transmembrane domain"/>
    <property type="match status" value="1"/>
</dbReference>
<feature type="transmembrane region" description="Helical" evidence="8">
    <location>
        <begin position="135"/>
        <end position="160"/>
    </location>
</feature>
<dbReference type="GO" id="GO:0005524">
    <property type="term" value="F:ATP binding"/>
    <property type="evidence" value="ECO:0007669"/>
    <property type="project" value="UniProtKB-KW"/>
</dbReference>
<dbReference type="InterPro" id="IPR039421">
    <property type="entry name" value="Type_1_exporter"/>
</dbReference>
<evidence type="ECO:0000256" key="3">
    <source>
        <dbReference type="ARBA" id="ARBA00022741"/>
    </source>
</evidence>
<keyword evidence="5 8" id="KW-1133">Transmembrane helix</keyword>
<dbReference type="FunFam" id="3.40.50.300:FF:000218">
    <property type="entry name" value="Multidrug ABC transporter ATP-binding protein"/>
    <property type="match status" value="1"/>
</dbReference>
<sequence length="721" mass="78916">MRRTAQYLSARPFRVRLSCVNAVHSTCYRAAVSVGGYGTLVRPPVTAIPLGISVRVLHTSGMLHLFQPPVTNAKPIGKDSTGSVGTKASSGEAVGNSAGETRASVAVERDPGEIPVYRVVSHVARHLWPHGEPKYRALVVCSVACVVLAKVLKVAVPFWFKTIVDALTDAGGIAGNPVTVASALQLSVFGLVTAYGVSRLVSSLTEEMKSALFAPVGCHTSTTMAIELFAKLHSLDLQYHLGRETGVLSKDLDRGSRAFWSLAHALLFMVVPTAFEVILVCMVMRSCAGVPFIMTALAAVASYIAWTYVVSNWRAEYRARFNKLDSRVSGLTVDSLLNYETVKYFGKEKYEEERLRHETTCMNYQLMRLDQSMSLLNFGQQAIFVLAAVTSLYLSTCGVLSGTMSVGDLVLVDALLMQLYTPLSFLGMIYREVQASTQNMQAMIALLDIENTVQEQVDAKPLEFKDGTIEMRNVTFAFSDPGDSRVILRDLSFTVPGGSTVAIVGPSGSGKSTIFRLIYRFYDPLAGSVLIDGQPLTELQLKSFRKVIGVIPQDTVLFNETLRYNICYGCLDATEEDMIRAAQVAGIHDSIMKMSDKYDTIVGERGLKLSGGEKQRIAIARIVLSDPKILLADEATAALDSMTEMHVMQRLRETGGRRRTLILIAHRLTTIKDADIIFVIDSRGTLCESGKHEALLQSGGLYSELWSKQLHDNPKHDTKVS</sequence>
<feature type="transmembrane region" description="Helical" evidence="8">
    <location>
        <begin position="180"/>
        <end position="201"/>
    </location>
</feature>
<feature type="transmembrane region" description="Helical" evidence="8">
    <location>
        <begin position="409"/>
        <end position="430"/>
    </location>
</feature>
<dbReference type="InterPro" id="IPR003439">
    <property type="entry name" value="ABC_transporter-like_ATP-bd"/>
</dbReference>
<feature type="compositionally biased region" description="Polar residues" evidence="7">
    <location>
        <begin position="80"/>
        <end position="89"/>
    </location>
</feature>
<feature type="transmembrane region" description="Helical" evidence="8">
    <location>
        <begin position="291"/>
        <end position="310"/>
    </location>
</feature>
<dbReference type="PANTHER" id="PTHR24221">
    <property type="entry name" value="ATP-BINDING CASSETTE SUB-FAMILY B"/>
    <property type="match status" value="1"/>
</dbReference>
<dbReference type="Pfam" id="PF00664">
    <property type="entry name" value="ABC_membrane"/>
    <property type="match status" value="1"/>
</dbReference>
<dbReference type="GO" id="GO:0140359">
    <property type="term" value="F:ABC-type transporter activity"/>
    <property type="evidence" value="ECO:0007669"/>
    <property type="project" value="InterPro"/>
</dbReference>
<dbReference type="EMBL" id="HE575324">
    <property type="protein sequence ID" value="CCC96170.1"/>
    <property type="molecule type" value="Genomic_DNA"/>
</dbReference>
<evidence type="ECO:0000256" key="8">
    <source>
        <dbReference type="SAM" id="Phobius"/>
    </source>
</evidence>
<protein>
    <submittedName>
        <fullName evidence="11">Uncharacterized protein TCIL3000_11_16840</fullName>
    </submittedName>
</protein>
<organism evidence="11">
    <name type="scientific">Trypanosoma congolense (strain IL3000)</name>
    <dbReference type="NCBI Taxonomy" id="1068625"/>
    <lineage>
        <taxon>Eukaryota</taxon>
        <taxon>Discoba</taxon>
        <taxon>Euglenozoa</taxon>
        <taxon>Kinetoplastea</taxon>
        <taxon>Metakinetoplastina</taxon>
        <taxon>Trypanosomatida</taxon>
        <taxon>Trypanosomatidae</taxon>
        <taxon>Trypanosoma</taxon>
        <taxon>Nannomonas</taxon>
    </lineage>
</organism>
<evidence type="ECO:0000256" key="2">
    <source>
        <dbReference type="ARBA" id="ARBA00022692"/>
    </source>
</evidence>
<evidence type="ECO:0000256" key="1">
    <source>
        <dbReference type="ARBA" id="ARBA00004141"/>
    </source>
</evidence>
<evidence type="ECO:0000256" key="7">
    <source>
        <dbReference type="SAM" id="MobiDB-lite"/>
    </source>
</evidence>
<accession>G0V3E7</accession>
<dbReference type="CDD" id="cd18582">
    <property type="entry name" value="ABC_6TM_ATM1_ABCB7"/>
    <property type="match status" value="1"/>
</dbReference>
<keyword evidence="6 8" id="KW-0472">Membrane</keyword>
<feature type="region of interest" description="Disordered" evidence="7">
    <location>
        <begin position="76"/>
        <end position="95"/>
    </location>
</feature>
<evidence type="ECO:0000313" key="11">
    <source>
        <dbReference type="EMBL" id="CCC96170.1"/>
    </source>
</evidence>
<keyword evidence="4" id="KW-0067">ATP-binding</keyword>
<keyword evidence="3" id="KW-0547">Nucleotide-binding</keyword>
<proteinExistence type="predicted"/>
<dbReference type="AlphaFoldDB" id="G0V3E7"/>
<reference evidence="11" key="1">
    <citation type="journal article" date="2012" name="Proc. Natl. Acad. Sci. U.S.A.">
        <title>Antigenic diversity is generated by distinct evolutionary mechanisms in African trypanosome species.</title>
        <authorList>
            <person name="Jackson A.P."/>
            <person name="Berry A."/>
            <person name="Aslett M."/>
            <person name="Allison H.C."/>
            <person name="Burton P."/>
            <person name="Vavrova-Anderson J."/>
            <person name="Brown R."/>
            <person name="Browne H."/>
            <person name="Corton N."/>
            <person name="Hauser H."/>
            <person name="Gamble J."/>
            <person name="Gilderthorp R."/>
            <person name="Marcello L."/>
            <person name="McQuillan J."/>
            <person name="Otto T.D."/>
            <person name="Quail M.A."/>
            <person name="Sanders M.J."/>
            <person name="van Tonder A."/>
            <person name="Ginger M.L."/>
            <person name="Field M.C."/>
            <person name="Barry J.D."/>
            <person name="Hertz-Fowler C."/>
            <person name="Berriman M."/>
        </authorList>
    </citation>
    <scope>NUCLEOTIDE SEQUENCE</scope>
    <source>
        <strain evidence="11">IL3000</strain>
    </source>
</reference>
<dbReference type="Gene3D" id="3.40.50.300">
    <property type="entry name" value="P-loop containing nucleotide triphosphate hydrolases"/>
    <property type="match status" value="1"/>
</dbReference>
<feature type="domain" description="ABC transmembrane type-1" evidence="10">
    <location>
        <begin position="142"/>
        <end position="435"/>
    </location>
</feature>
<feature type="transmembrane region" description="Helical" evidence="8">
    <location>
        <begin position="382"/>
        <end position="403"/>
    </location>
</feature>
<dbReference type="PROSITE" id="PS50893">
    <property type="entry name" value="ABC_TRANSPORTER_2"/>
    <property type="match status" value="1"/>
</dbReference>
<feature type="domain" description="ABC transporter" evidence="9">
    <location>
        <begin position="469"/>
        <end position="708"/>
    </location>
</feature>
<dbReference type="InterPro" id="IPR003593">
    <property type="entry name" value="AAA+_ATPase"/>
</dbReference>
<dbReference type="SMART" id="SM00382">
    <property type="entry name" value="AAA"/>
    <property type="match status" value="1"/>
</dbReference>
<evidence type="ECO:0000256" key="6">
    <source>
        <dbReference type="ARBA" id="ARBA00023136"/>
    </source>
</evidence>
<dbReference type="SUPFAM" id="SSF52540">
    <property type="entry name" value="P-loop containing nucleoside triphosphate hydrolases"/>
    <property type="match status" value="1"/>
</dbReference>
<dbReference type="PANTHER" id="PTHR24221:SF503">
    <property type="entry name" value="MITOCHONDRIAL POTASSIUM CHANNEL ATP-BINDING SUBUNIT"/>
    <property type="match status" value="1"/>
</dbReference>
<name>G0V3E7_TRYCI</name>
<evidence type="ECO:0000259" key="9">
    <source>
        <dbReference type="PROSITE" id="PS50893"/>
    </source>
</evidence>